<dbReference type="AlphaFoldDB" id="A0A835VAK4"/>
<proteinExistence type="predicted"/>
<dbReference type="EMBL" id="JADCNM010000003">
    <property type="protein sequence ID" value="KAG0489865.1"/>
    <property type="molecule type" value="Genomic_DNA"/>
</dbReference>
<name>A0A835VAK4_VANPL</name>
<accession>A0A835VAK4</accession>
<gene>
    <name evidence="2" type="ORF">HPP92_006728</name>
</gene>
<feature type="compositionally biased region" description="Polar residues" evidence="1">
    <location>
        <begin position="9"/>
        <end position="40"/>
    </location>
</feature>
<organism evidence="2 3">
    <name type="scientific">Vanilla planifolia</name>
    <name type="common">Vanilla</name>
    <dbReference type="NCBI Taxonomy" id="51239"/>
    <lineage>
        <taxon>Eukaryota</taxon>
        <taxon>Viridiplantae</taxon>
        <taxon>Streptophyta</taxon>
        <taxon>Embryophyta</taxon>
        <taxon>Tracheophyta</taxon>
        <taxon>Spermatophyta</taxon>
        <taxon>Magnoliopsida</taxon>
        <taxon>Liliopsida</taxon>
        <taxon>Asparagales</taxon>
        <taxon>Orchidaceae</taxon>
        <taxon>Vanilloideae</taxon>
        <taxon>Vanilleae</taxon>
        <taxon>Vanilla</taxon>
    </lineage>
</organism>
<comment type="caution">
    <text evidence="2">The sequence shown here is derived from an EMBL/GenBank/DDBJ whole genome shotgun (WGS) entry which is preliminary data.</text>
</comment>
<evidence type="ECO:0000313" key="2">
    <source>
        <dbReference type="EMBL" id="KAG0489865.1"/>
    </source>
</evidence>
<dbReference type="Proteomes" id="UP000639772">
    <property type="component" value="Chromosome 3"/>
</dbReference>
<reference evidence="2 3" key="1">
    <citation type="journal article" date="2020" name="Nat. Food">
        <title>A phased Vanilla planifolia genome enables genetic improvement of flavour and production.</title>
        <authorList>
            <person name="Hasing T."/>
            <person name="Tang H."/>
            <person name="Brym M."/>
            <person name="Khazi F."/>
            <person name="Huang T."/>
            <person name="Chambers A.H."/>
        </authorList>
    </citation>
    <scope>NUCLEOTIDE SEQUENCE [LARGE SCALE GENOMIC DNA]</scope>
    <source>
        <tissue evidence="2">Leaf</tissue>
    </source>
</reference>
<evidence type="ECO:0000256" key="1">
    <source>
        <dbReference type="SAM" id="MobiDB-lite"/>
    </source>
</evidence>
<evidence type="ECO:0000313" key="3">
    <source>
        <dbReference type="Proteomes" id="UP000639772"/>
    </source>
</evidence>
<sequence length="51" mass="5878">MWRGRKRATPNTFLTNKQESMLSCDQQTPRIDPAPSSTVWNRDPMLGEATR</sequence>
<protein>
    <submittedName>
        <fullName evidence="2">Uncharacterized protein</fullName>
    </submittedName>
</protein>
<feature type="region of interest" description="Disordered" evidence="1">
    <location>
        <begin position="1"/>
        <end position="51"/>
    </location>
</feature>